<dbReference type="GO" id="GO:0005524">
    <property type="term" value="F:ATP binding"/>
    <property type="evidence" value="ECO:0007669"/>
    <property type="project" value="InterPro"/>
</dbReference>
<dbReference type="CDD" id="cd00267">
    <property type="entry name" value="ABC_ATPase"/>
    <property type="match status" value="1"/>
</dbReference>
<keyword evidence="1" id="KW-0227">DNA damage</keyword>
<evidence type="ECO:0000313" key="5">
    <source>
        <dbReference type="Proteomes" id="UP000593998"/>
    </source>
</evidence>
<dbReference type="EMBL" id="CP062789">
    <property type="protein sequence ID" value="QOK22801.1"/>
    <property type="molecule type" value="Genomic_DNA"/>
</dbReference>
<gene>
    <name evidence="4" type="ORF">IGS73_17495</name>
</gene>
<dbReference type="RefSeq" id="WP_192911149.1">
    <property type="nucleotide sequence ID" value="NZ_CP062789.1"/>
</dbReference>
<dbReference type="SUPFAM" id="SSF52540">
    <property type="entry name" value="P-loop containing nucleoside triphosphate hydrolases"/>
    <property type="match status" value="1"/>
</dbReference>
<dbReference type="Pfam" id="PF13304">
    <property type="entry name" value="AAA_21"/>
    <property type="match status" value="1"/>
</dbReference>
<dbReference type="GO" id="GO:0006302">
    <property type="term" value="P:double-strand break repair"/>
    <property type="evidence" value="ECO:0007669"/>
    <property type="project" value="TreeGrafter"/>
</dbReference>
<dbReference type="GO" id="GO:0016887">
    <property type="term" value="F:ATP hydrolysis activity"/>
    <property type="evidence" value="ECO:0007669"/>
    <property type="project" value="InterPro"/>
</dbReference>
<dbReference type="Gene3D" id="3.40.50.300">
    <property type="entry name" value="P-loop containing nucleotide triphosphate hydrolases"/>
    <property type="match status" value="1"/>
</dbReference>
<feature type="region of interest" description="Disordered" evidence="2">
    <location>
        <begin position="92"/>
        <end position="117"/>
    </location>
</feature>
<feature type="region of interest" description="Disordered" evidence="2">
    <location>
        <begin position="170"/>
        <end position="190"/>
    </location>
</feature>
<reference evidence="4 5" key="1">
    <citation type="submission" date="2020-10" db="EMBL/GenBank/DDBJ databases">
        <title>Janibacter indicus TT2 genome sequence.</title>
        <authorList>
            <person name="Lee K."/>
            <person name="Ganzorig M."/>
        </authorList>
    </citation>
    <scope>NUCLEOTIDE SEQUENCE [LARGE SCALE GENOMIC DNA]</scope>
    <source>
        <strain evidence="4 5">TT2</strain>
    </source>
</reference>
<evidence type="ECO:0000256" key="1">
    <source>
        <dbReference type="ARBA" id="ARBA00023236"/>
    </source>
</evidence>
<dbReference type="PANTHER" id="PTHR32182:SF25">
    <property type="entry name" value="SLR1056 PROTEIN"/>
    <property type="match status" value="1"/>
</dbReference>
<dbReference type="GO" id="GO:0009432">
    <property type="term" value="P:SOS response"/>
    <property type="evidence" value="ECO:0007669"/>
    <property type="project" value="UniProtKB-KW"/>
</dbReference>
<dbReference type="Proteomes" id="UP000593998">
    <property type="component" value="Chromosome"/>
</dbReference>
<evidence type="ECO:0000313" key="4">
    <source>
        <dbReference type="EMBL" id="QOK22801.1"/>
    </source>
</evidence>
<organism evidence="4 5">
    <name type="scientific">Janibacter indicus</name>
    <dbReference type="NCBI Taxonomy" id="857417"/>
    <lineage>
        <taxon>Bacteria</taxon>
        <taxon>Bacillati</taxon>
        <taxon>Actinomycetota</taxon>
        <taxon>Actinomycetes</taxon>
        <taxon>Micrococcales</taxon>
        <taxon>Intrasporangiaceae</taxon>
        <taxon>Janibacter</taxon>
    </lineage>
</organism>
<dbReference type="InterPro" id="IPR027417">
    <property type="entry name" value="P-loop_NTPase"/>
</dbReference>
<dbReference type="PANTHER" id="PTHR32182">
    <property type="entry name" value="DNA REPLICATION AND REPAIR PROTEIN RECF"/>
    <property type="match status" value="1"/>
</dbReference>
<keyword evidence="1" id="KW-0742">SOS response</keyword>
<name>A0A7L9IZH4_9MICO</name>
<evidence type="ECO:0000259" key="3">
    <source>
        <dbReference type="Pfam" id="PF13304"/>
    </source>
</evidence>
<dbReference type="InterPro" id="IPR003959">
    <property type="entry name" value="ATPase_AAA_core"/>
</dbReference>
<evidence type="ECO:0000256" key="2">
    <source>
        <dbReference type="SAM" id="MobiDB-lite"/>
    </source>
</evidence>
<accession>A0A7L9IZH4</accession>
<sequence length="572" mass="62581">METDDHPTSVLYSRYQDGHDEVHFAPSLTRRSHLAVSIFQMLSEPSIAERIEAHTASQALPRVIDLAKSGREWEDGDQRLVDTLVNWLELPITGGADDEGNSSASGAEPTELPPPESDLEAAELLKDWQQQMSKPHPEAKAGDVIRDHLPAFLMFSEADRELGFEHDLRPRTVTQGGQSRRVPSESVEQPDGGLANLLTLAGTSIRTVYELVQQGVPERTSALVRKVNKRLNETLSPYWRQRDLRVRLDVSDTTLRVFIDDGEDVARFTDRSDGLRTFVALIAFLAQHASDPPPVLLIDEADTHLHYNAQADLINFLQELPSRTIYTTHSPGCLPLDLGTGIRVVRPHPEKAISELSNTFWEEEAPGFSSLLFAMGAGAAAFSAVRAAVFTEGPSDMILLPRLIREATGERVLGYQIVPGLANIHPRQLGDAEYAAIRVAYLLDGDGGGDQHAENLKKAMIPPERILRLPDGVALEDLVEPDAYLEALNGVLSDSGRPEKITREQVQAALDEGTPIAKAAQDVLGGQDNTPSKVAVAGRLLRHDGPLPLTREARDALSVLHASLTALLETPK</sequence>
<proteinExistence type="predicted"/>
<feature type="domain" description="ATPase AAA-type core" evidence="3">
    <location>
        <begin position="247"/>
        <end position="332"/>
    </location>
</feature>
<protein>
    <submittedName>
        <fullName evidence="4">AAA family ATPase</fullName>
    </submittedName>
</protein>
<dbReference type="AlphaFoldDB" id="A0A7L9IZH4"/>
<dbReference type="GO" id="GO:0000731">
    <property type="term" value="P:DNA synthesis involved in DNA repair"/>
    <property type="evidence" value="ECO:0007669"/>
    <property type="project" value="TreeGrafter"/>
</dbReference>